<proteinExistence type="predicted"/>
<evidence type="ECO:0000313" key="2">
    <source>
        <dbReference type="EMBL" id="TPG61676.1"/>
    </source>
</evidence>
<sequence length="56" mass="6523">MPERHGFSDIAPARNAICEWRKGYHGYRPHSTLNYLTPRKFAASWRMGILTVTKMT</sequence>
<keyword evidence="3" id="KW-1185">Reference proteome</keyword>
<evidence type="ECO:0000259" key="1">
    <source>
        <dbReference type="Pfam" id="PF13683"/>
    </source>
</evidence>
<dbReference type="Pfam" id="PF13683">
    <property type="entry name" value="rve_3"/>
    <property type="match status" value="1"/>
</dbReference>
<organism evidence="2 3">
    <name type="scientific">Ewingella americana</name>
    <dbReference type="NCBI Taxonomy" id="41202"/>
    <lineage>
        <taxon>Bacteria</taxon>
        <taxon>Pseudomonadati</taxon>
        <taxon>Pseudomonadota</taxon>
        <taxon>Gammaproteobacteria</taxon>
        <taxon>Enterobacterales</taxon>
        <taxon>Yersiniaceae</taxon>
        <taxon>Ewingella</taxon>
    </lineage>
</organism>
<gene>
    <name evidence="2" type="ORF">EAH77_13715</name>
</gene>
<dbReference type="Proteomes" id="UP000317663">
    <property type="component" value="Unassembled WGS sequence"/>
</dbReference>
<dbReference type="InterPro" id="IPR001584">
    <property type="entry name" value="Integrase_cat-core"/>
</dbReference>
<feature type="domain" description="Integrase catalytic" evidence="1">
    <location>
        <begin position="4"/>
        <end position="38"/>
    </location>
</feature>
<comment type="caution">
    <text evidence="2">The sequence shown here is derived from an EMBL/GenBank/DDBJ whole genome shotgun (WGS) entry which is preliminary data.</text>
</comment>
<dbReference type="GO" id="GO:0015074">
    <property type="term" value="P:DNA integration"/>
    <property type="evidence" value="ECO:0007669"/>
    <property type="project" value="InterPro"/>
</dbReference>
<protein>
    <recommendedName>
        <fullName evidence="1">Integrase catalytic domain-containing protein</fullName>
    </recommendedName>
</protein>
<dbReference type="OrthoDB" id="9774685at2"/>
<accession>A0A502GL19</accession>
<name>A0A502GL19_9GAMM</name>
<evidence type="ECO:0000313" key="3">
    <source>
        <dbReference type="Proteomes" id="UP000317663"/>
    </source>
</evidence>
<dbReference type="AlphaFoldDB" id="A0A502GL19"/>
<reference evidence="2 3" key="1">
    <citation type="journal article" date="2019" name="Environ. Microbiol.">
        <title>Species interactions and distinct microbial communities in high Arctic permafrost affected cryosols are associated with the CH4 and CO2 gas fluxes.</title>
        <authorList>
            <person name="Altshuler I."/>
            <person name="Hamel J."/>
            <person name="Turney S."/>
            <person name="Magnuson E."/>
            <person name="Levesque R."/>
            <person name="Greer C."/>
            <person name="Whyte L.G."/>
        </authorList>
    </citation>
    <scope>NUCLEOTIDE SEQUENCE [LARGE SCALE GENOMIC DNA]</scope>
    <source>
        <strain evidence="2 3">E4</strain>
    </source>
</reference>
<dbReference type="EMBL" id="RCZD01000006">
    <property type="protein sequence ID" value="TPG61676.1"/>
    <property type="molecule type" value="Genomic_DNA"/>
</dbReference>